<proteinExistence type="predicted"/>
<sequence length="503" mass="56472">MTKINAMANMQAMAILPPFIGGITAGSCIRMADGSLKKIENIMPGDEVRSTDGDAKVLKLIDLTSQGKQNVYQMSNVERFGFTATQLFVAAGKKHGQHCAKYLCAEPQQVENFALRKVGLDALKGGIVATKAGRNFLPTMVENLSYAKGNNYIYQLLLDDQDWFIAGNETQQFPVLSFAPLLREYPSTISSEVKSLLVGHEKSVLKSLESISWSNWVDLSKKINFNDDLVVLRSLEKTSLNHQEVLPDGLAKPSSATRTLHYLLMSRHARQVESLINLGWRIFTPDQDDTQNMVIAISLLDIEWSPSLVSQQDPTAANAPVGQFFKDGAIERLESVPGEIKENSYPQIPGQVFNFSLRLASDLDDLQNYRAQIPSSEDPSFINPLDGCVYFSTEKKMDSTKVSSWKLDMTLPKDQLEFKGSYSFNDNLDVPYRKDSMLLKDKSGAWVMLTFDIRLITKNTQAKEGRVKDGFDQDQKQKFKDGFLRTWVDGVFKEVRKYLPVKC</sequence>
<dbReference type="InterPro" id="IPR036844">
    <property type="entry name" value="Hint_dom_sf"/>
</dbReference>
<gene>
    <name evidence="1" type="ORF">M23134_00868</name>
</gene>
<dbReference type="Proteomes" id="UP000004095">
    <property type="component" value="Unassembled WGS sequence"/>
</dbReference>
<evidence type="ECO:0000313" key="1">
    <source>
        <dbReference type="EMBL" id="EAY25914.1"/>
    </source>
</evidence>
<organism evidence="1 2">
    <name type="scientific">Microscilla marina ATCC 23134</name>
    <dbReference type="NCBI Taxonomy" id="313606"/>
    <lineage>
        <taxon>Bacteria</taxon>
        <taxon>Pseudomonadati</taxon>
        <taxon>Bacteroidota</taxon>
        <taxon>Cytophagia</taxon>
        <taxon>Cytophagales</taxon>
        <taxon>Microscillaceae</taxon>
        <taxon>Microscilla</taxon>
    </lineage>
</organism>
<evidence type="ECO:0000313" key="2">
    <source>
        <dbReference type="Proteomes" id="UP000004095"/>
    </source>
</evidence>
<name>A1ZUM8_MICM2</name>
<dbReference type="RefSeq" id="WP_002701907.1">
    <property type="nucleotide sequence ID" value="NZ_AAWS01000041.1"/>
</dbReference>
<dbReference type="OrthoDB" id="291011at2"/>
<comment type="caution">
    <text evidence="1">The sequence shown here is derived from an EMBL/GenBank/DDBJ whole genome shotgun (WGS) entry which is preliminary data.</text>
</comment>
<dbReference type="EMBL" id="AAWS01000041">
    <property type="protein sequence ID" value="EAY25914.1"/>
    <property type="molecule type" value="Genomic_DNA"/>
</dbReference>
<reference evidence="1 2" key="1">
    <citation type="submission" date="2007-01" db="EMBL/GenBank/DDBJ databases">
        <authorList>
            <person name="Haygood M."/>
            <person name="Podell S."/>
            <person name="Anderson C."/>
            <person name="Hopkinson B."/>
            <person name="Roe K."/>
            <person name="Barbeau K."/>
            <person name="Gaasterland T."/>
            <person name="Ferriera S."/>
            <person name="Johnson J."/>
            <person name="Kravitz S."/>
            <person name="Beeson K."/>
            <person name="Sutton G."/>
            <person name="Rogers Y.-H."/>
            <person name="Friedman R."/>
            <person name="Frazier M."/>
            <person name="Venter J.C."/>
        </authorList>
    </citation>
    <scope>NUCLEOTIDE SEQUENCE [LARGE SCALE GENOMIC DNA]</scope>
    <source>
        <strain evidence="1 2">ATCC 23134</strain>
    </source>
</reference>
<dbReference type="PROSITE" id="PS51257">
    <property type="entry name" value="PROKAR_LIPOPROTEIN"/>
    <property type="match status" value="1"/>
</dbReference>
<accession>A1ZUM8</accession>
<keyword evidence="1" id="KW-0449">Lipoprotein</keyword>
<protein>
    <submittedName>
        <fullName evidence="1">Lipoprotein, putative</fullName>
    </submittedName>
</protein>
<dbReference type="Gene3D" id="2.170.16.10">
    <property type="entry name" value="Hedgehog/Intein (Hint) domain"/>
    <property type="match status" value="1"/>
</dbReference>
<keyword evidence="2" id="KW-1185">Reference proteome</keyword>
<dbReference type="AlphaFoldDB" id="A1ZUM8"/>
<dbReference type="SUPFAM" id="SSF51294">
    <property type="entry name" value="Hedgehog/intein (Hint) domain"/>
    <property type="match status" value="1"/>
</dbReference>